<dbReference type="EMBL" id="CP022198">
    <property type="protein sequence ID" value="AXA64404.1"/>
    <property type="molecule type" value="Genomic_DNA"/>
</dbReference>
<accession>A0A2Z5A215</accession>
<dbReference type="AlphaFoldDB" id="A0A2Z5A215"/>
<dbReference type="RefSeq" id="WP_208693189.1">
    <property type="nucleotide sequence ID" value="NZ_CP022198.1"/>
</dbReference>
<evidence type="ECO:0000256" key="1">
    <source>
        <dbReference type="SAM" id="SignalP"/>
    </source>
</evidence>
<name>A0A2Z5A215_9PSED</name>
<feature type="signal peptide" evidence="1">
    <location>
        <begin position="1"/>
        <end position="20"/>
    </location>
</feature>
<evidence type="ECO:0000313" key="3">
    <source>
        <dbReference type="Proteomes" id="UP000250579"/>
    </source>
</evidence>
<reference evidence="2 3" key="1">
    <citation type="submission" date="2017-06" db="EMBL/GenBank/DDBJ databases">
        <title>Evolution towards high GC content and high-temperature stress adaptation in endophytic Pseudomonas oryzihabitans impacted its plant-growth promoting traits.</title>
        <authorList>
            <person name="Nascimento F.X."/>
        </authorList>
    </citation>
    <scope>NUCLEOTIDE SEQUENCE [LARGE SCALE GENOMIC DNA]</scope>
    <source>
        <strain evidence="2 3">MS8</strain>
    </source>
</reference>
<proteinExistence type="predicted"/>
<gene>
    <name evidence="2" type="ORF">CE139_00850</name>
</gene>
<evidence type="ECO:0000313" key="2">
    <source>
        <dbReference type="EMBL" id="AXA64404.1"/>
    </source>
</evidence>
<dbReference type="Proteomes" id="UP000250579">
    <property type="component" value="Chromosome"/>
</dbReference>
<organism evidence="2 3">
    <name type="scientific">Pseudomonas oryzihabitans</name>
    <dbReference type="NCBI Taxonomy" id="47885"/>
    <lineage>
        <taxon>Bacteria</taxon>
        <taxon>Pseudomonadati</taxon>
        <taxon>Pseudomonadota</taxon>
        <taxon>Gammaproteobacteria</taxon>
        <taxon>Pseudomonadales</taxon>
        <taxon>Pseudomonadaceae</taxon>
        <taxon>Pseudomonas</taxon>
    </lineage>
</organism>
<protein>
    <recommendedName>
        <fullName evidence="4">Curlin</fullName>
    </recommendedName>
</protein>
<feature type="chain" id="PRO_5016410488" description="Curlin" evidence="1">
    <location>
        <begin position="21"/>
        <end position="350"/>
    </location>
</feature>
<sequence length="350" mass="36054">MKTPTLLAALLAGLAAPAFAVEQSISLTQAGNANQATLTQSDGRANTVEQLQRGDGNRTTLEQRQAFGAQARIEQTSSGNGLQIVQQGSNQQIAVTQLEDGNHFADLSQIGGGAGNSLELEQRGNAASAYLHQAGDLNVYSVRQAGFGGNELRATATGDGNRLTVEQRSGGVAEVVQTGNGNAVQLTQSVSFAGGSATLRQQGADNSVQADQLTSRYRSALALTQTGNANQATLSQRAGFSDITFSQQGNANELSATQTGLEARIAGTSAGDANQASFVQSGVRVEAEIQQQGNGNLASIIQDTVPDSFSGASAMISQTGDAHSAVIDQIGSTARITQNGFGNQATIQQR</sequence>
<keyword evidence="1" id="KW-0732">Signal</keyword>
<evidence type="ECO:0008006" key="4">
    <source>
        <dbReference type="Google" id="ProtNLM"/>
    </source>
</evidence>